<sequence>MARFKYEGRDTKKVRTGMITAGNRREAIIKLRDDGIKVIDIKEIETTTLQKDISIGNPVKRDQFIMFLRQFSTLMRAGVTIVDTIRILSQQVESKALAKTLAMIEDELRKGNSLSDSLAKHPKIFEPLTINLIKAGEMSGNIDESLDRLATHYDKAYQTRQKVVSAMSYPAVVGVIAIGVVIFLLATIVPMFVEMFEGFGGELPLLTQVVMQASNLVIQYWYVIIIVALLIGVLFWAMKRSTKGRMLLDTMLLRMPIFGKIFKKSALARLTRTLSSMFSSSVPILQAMTMVEKVVGNAVMSKVLIASRDSLERGGSLTEPMRNHWAFPPLIPHMISIGEQTGSLDHMLLKVAEFYESEVDAETDRLKALIEPLMIVLLAALVGTIVLSIMLPMFEMFNNVDSM</sequence>
<evidence type="ECO:0000256" key="7">
    <source>
        <dbReference type="ARBA" id="ARBA00023136"/>
    </source>
</evidence>
<evidence type="ECO:0000313" key="11">
    <source>
        <dbReference type="EMBL" id="ALS78988.1"/>
    </source>
</evidence>
<evidence type="ECO:0000256" key="3">
    <source>
        <dbReference type="ARBA" id="ARBA00022448"/>
    </source>
</evidence>
<dbReference type="InterPro" id="IPR018076">
    <property type="entry name" value="T2SS_GspF_dom"/>
</dbReference>
<dbReference type="PANTHER" id="PTHR30012:SF0">
    <property type="entry name" value="TYPE II SECRETION SYSTEM PROTEIN F-RELATED"/>
    <property type="match status" value="1"/>
</dbReference>
<keyword evidence="12" id="KW-1185">Reference proteome</keyword>
<feature type="transmembrane region" description="Helical" evidence="9">
    <location>
        <begin position="220"/>
        <end position="238"/>
    </location>
</feature>
<dbReference type="PROSITE" id="PS00874">
    <property type="entry name" value="T2SP_F"/>
    <property type="match status" value="1"/>
</dbReference>
<feature type="domain" description="Type II secretion system protein GspF" evidence="10">
    <location>
        <begin position="271"/>
        <end position="392"/>
    </location>
</feature>
<feature type="transmembrane region" description="Helical" evidence="9">
    <location>
        <begin position="169"/>
        <end position="193"/>
    </location>
</feature>
<comment type="subcellular location">
    <subcellularLocation>
        <location evidence="1 8">Cell membrane</location>
        <topology evidence="1 8">Multi-pass membrane protein</topology>
    </subcellularLocation>
</comment>
<dbReference type="Proteomes" id="UP000065533">
    <property type="component" value="Chromosome"/>
</dbReference>
<dbReference type="InterPro" id="IPR001992">
    <property type="entry name" value="T2SS_GspF/T4SS_PilC_CS"/>
</dbReference>
<evidence type="ECO:0000256" key="1">
    <source>
        <dbReference type="ARBA" id="ARBA00004651"/>
    </source>
</evidence>
<gene>
    <name evidence="11" type="ORF">AUO94_10100</name>
</gene>
<keyword evidence="7 9" id="KW-0472">Membrane</keyword>
<organism evidence="11 12">
    <name type="scientific">Planococcus kocurii</name>
    <dbReference type="NCBI Taxonomy" id="1374"/>
    <lineage>
        <taxon>Bacteria</taxon>
        <taxon>Bacillati</taxon>
        <taxon>Bacillota</taxon>
        <taxon>Bacilli</taxon>
        <taxon>Bacillales</taxon>
        <taxon>Caryophanaceae</taxon>
        <taxon>Planococcus</taxon>
    </lineage>
</organism>
<keyword evidence="4" id="KW-1003">Cell membrane</keyword>
<dbReference type="RefSeq" id="WP_058385645.1">
    <property type="nucleotide sequence ID" value="NZ_CP013661.2"/>
</dbReference>
<evidence type="ECO:0000256" key="6">
    <source>
        <dbReference type="ARBA" id="ARBA00022989"/>
    </source>
</evidence>
<evidence type="ECO:0000256" key="4">
    <source>
        <dbReference type="ARBA" id="ARBA00022475"/>
    </source>
</evidence>
<dbReference type="InterPro" id="IPR003004">
    <property type="entry name" value="GspF/PilC"/>
</dbReference>
<evidence type="ECO:0000259" key="10">
    <source>
        <dbReference type="Pfam" id="PF00482"/>
    </source>
</evidence>
<dbReference type="Gene3D" id="1.20.81.30">
    <property type="entry name" value="Type II secretion system (T2SS), domain F"/>
    <property type="match status" value="2"/>
</dbReference>
<evidence type="ECO:0000256" key="5">
    <source>
        <dbReference type="ARBA" id="ARBA00022692"/>
    </source>
</evidence>
<feature type="transmembrane region" description="Helical" evidence="9">
    <location>
        <begin position="373"/>
        <end position="394"/>
    </location>
</feature>
<keyword evidence="3 8" id="KW-0813">Transport</keyword>
<dbReference type="Pfam" id="PF00482">
    <property type="entry name" value="T2SSF"/>
    <property type="match status" value="2"/>
</dbReference>
<accession>A0ABM5WXB3</accession>
<name>A0ABM5WXB3_9BACL</name>
<keyword evidence="5 8" id="KW-0812">Transmembrane</keyword>
<dbReference type="PANTHER" id="PTHR30012">
    <property type="entry name" value="GENERAL SECRETION PATHWAY PROTEIN"/>
    <property type="match status" value="1"/>
</dbReference>
<evidence type="ECO:0000256" key="8">
    <source>
        <dbReference type="RuleBase" id="RU003923"/>
    </source>
</evidence>
<evidence type="ECO:0000256" key="9">
    <source>
        <dbReference type="SAM" id="Phobius"/>
    </source>
</evidence>
<feature type="domain" description="Type II secretion system protein GspF" evidence="10">
    <location>
        <begin position="67"/>
        <end position="190"/>
    </location>
</feature>
<dbReference type="EMBL" id="CP013661">
    <property type="protein sequence ID" value="ALS78988.1"/>
    <property type="molecule type" value="Genomic_DNA"/>
</dbReference>
<reference evidence="11" key="1">
    <citation type="submission" date="2016-01" db="EMBL/GenBank/DDBJ databases">
        <title>Complete genome of Planococcus kocurri type strain.</title>
        <authorList>
            <person name="See-Too W.S."/>
        </authorList>
    </citation>
    <scope>NUCLEOTIDE SEQUENCE [LARGE SCALE GENOMIC DNA]</scope>
    <source>
        <strain evidence="11">ATCC 43650</strain>
    </source>
</reference>
<evidence type="ECO:0000256" key="2">
    <source>
        <dbReference type="ARBA" id="ARBA00005745"/>
    </source>
</evidence>
<evidence type="ECO:0000313" key="12">
    <source>
        <dbReference type="Proteomes" id="UP000065533"/>
    </source>
</evidence>
<comment type="similarity">
    <text evidence="2 8">Belongs to the GSP F family.</text>
</comment>
<dbReference type="PRINTS" id="PR00812">
    <property type="entry name" value="BCTERIALGSPF"/>
</dbReference>
<dbReference type="InterPro" id="IPR042094">
    <property type="entry name" value="T2SS_GspF_sf"/>
</dbReference>
<keyword evidence="6 9" id="KW-1133">Transmembrane helix</keyword>
<proteinExistence type="inferred from homology"/>
<protein>
    <submittedName>
        <fullName evidence="11">Type II secretion system protein F</fullName>
    </submittedName>
</protein>